<comment type="caution">
    <text evidence="1">The sequence shown here is derived from an EMBL/GenBank/DDBJ whole genome shotgun (WGS) entry which is preliminary data.</text>
</comment>
<accession>A0ACC1T4D4</accession>
<name>A0ACC1T4D4_9APHY</name>
<dbReference type="Proteomes" id="UP001148662">
    <property type="component" value="Unassembled WGS sequence"/>
</dbReference>
<gene>
    <name evidence="1" type="ORF">NM688_g3940</name>
</gene>
<evidence type="ECO:0000313" key="2">
    <source>
        <dbReference type="Proteomes" id="UP001148662"/>
    </source>
</evidence>
<protein>
    <submittedName>
        <fullName evidence="1">Uncharacterized protein</fullName>
    </submittedName>
</protein>
<keyword evidence="2" id="KW-1185">Reference proteome</keyword>
<reference evidence="1" key="1">
    <citation type="submission" date="2022-07" db="EMBL/GenBank/DDBJ databases">
        <title>Genome Sequence of Phlebia brevispora.</title>
        <authorList>
            <person name="Buettner E."/>
        </authorList>
    </citation>
    <scope>NUCLEOTIDE SEQUENCE</scope>
    <source>
        <strain evidence="1">MPL23</strain>
    </source>
</reference>
<dbReference type="EMBL" id="JANHOG010000611">
    <property type="protein sequence ID" value="KAJ3552834.1"/>
    <property type="molecule type" value="Genomic_DNA"/>
</dbReference>
<evidence type="ECO:0000313" key="1">
    <source>
        <dbReference type="EMBL" id="KAJ3552834.1"/>
    </source>
</evidence>
<proteinExistence type="predicted"/>
<sequence>MVTMFLGNQIAPANHDRHRAYPIWKPAEQQGEDAIISALVDFFWESTAEAIGLLMQWTLEIAKNAGLDVRAMASKGWPWPPQPGSKHDHTSTSYGIQPVAFEMTEEERVLKHIACCLFQTIGIFDLSIALEHRSDTLDTGFVVLDKLLAVDEARVFTRPVIRWGNAHGCIVYGSLCIETGIKTDDKTVAGILLTSRFNPRNKRPALRLVPMGSKEHKLRLDSTNMMELPSKSECRIAAHTPFAVVKEVIDGIFVQLNNRDPYSDAILDSFLQGTLKYQGAQSSRDPRKRENVRVEGVQKVLDTLRNYQDTGAYDALVRNRISAFARLVLDQPDITQWHAVTSNCQHFCYAVLKSRCFLRTDGYDGPHASSSASPNSTQTNAESSLPSVRKVFPLLNDQDPKLSPWFTEYFASVQRSSTAMVTFRDVQLGMTSVLGMQSRTSLLDLRRFGIPVLSANVEYSQTSGRLGVPSEESTDAWFALSAISLYFLWPENISIANTREGAESSLTLADRLNVGGMEISRALGILALGYFEWLEKAAHPRLLNTVAFSALRSLTDEEREWIRDGQKSTEMINAADRKVMNLGEKLQAKTKDGKSRRKLMKEMESAEERCLILRACREFEVELPQRRRLQRGRYDWLLKLG</sequence>
<organism evidence="1 2">
    <name type="scientific">Phlebia brevispora</name>
    <dbReference type="NCBI Taxonomy" id="194682"/>
    <lineage>
        <taxon>Eukaryota</taxon>
        <taxon>Fungi</taxon>
        <taxon>Dikarya</taxon>
        <taxon>Basidiomycota</taxon>
        <taxon>Agaricomycotina</taxon>
        <taxon>Agaricomycetes</taxon>
        <taxon>Polyporales</taxon>
        <taxon>Meruliaceae</taxon>
        <taxon>Phlebia</taxon>
    </lineage>
</organism>